<evidence type="ECO:0000256" key="1">
    <source>
        <dbReference type="ARBA" id="ARBA00004651"/>
    </source>
</evidence>
<dbReference type="InterPro" id="IPR003691">
    <property type="entry name" value="FluC"/>
</dbReference>
<keyword evidence="5 9" id="KW-0472">Membrane</keyword>
<keyword evidence="9" id="KW-0406">Ion transport</keyword>
<comment type="activity regulation">
    <text evidence="9">Na(+) is not transported, but it plays an essential structural role and its presence is essential for fluoride channel function.</text>
</comment>
<feature type="transmembrane region" description="Helical" evidence="9">
    <location>
        <begin position="36"/>
        <end position="54"/>
    </location>
</feature>
<comment type="similarity">
    <text evidence="7 9">Belongs to the fluoride channel Fluc/FEX (TC 1.A.43) family.</text>
</comment>
<dbReference type="Proteomes" id="UP000886865">
    <property type="component" value="Unassembled WGS sequence"/>
</dbReference>
<evidence type="ECO:0000256" key="2">
    <source>
        <dbReference type="ARBA" id="ARBA00022475"/>
    </source>
</evidence>
<feature type="transmembrane region" description="Helical" evidence="9">
    <location>
        <begin position="99"/>
        <end position="120"/>
    </location>
</feature>
<keyword evidence="6 9" id="KW-0407">Ion channel</keyword>
<evidence type="ECO:0000313" key="11">
    <source>
        <dbReference type="Proteomes" id="UP000886865"/>
    </source>
</evidence>
<comment type="caution">
    <text evidence="10">The sequence shown here is derived from an EMBL/GenBank/DDBJ whole genome shotgun (WGS) entry which is preliminary data.</text>
</comment>
<dbReference type="PANTHER" id="PTHR28259">
    <property type="entry name" value="FLUORIDE EXPORT PROTEIN 1-RELATED"/>
    <property type="match status" value="1"/>
</dbReference>
<name>A0A9D1JY25_9BACT</name>
<dbReference type="GO" id="GO:0062054">
    <property type="term" value="F:fluoride channel activity"/>
    <property type="evidence" value="ECO:0007669"/>
    <property type="project" value="UniProtKB-UniRule"/>
</dbReference>
<dbReference type="NCBIfam" id="TIGR00494">
    <property type="entry name" value="crcB"/>
    <property type="match status" value="1"/>
</dbReference>
<dbReference type="AlphaFoldDB" id="A0A9D1JY25"/>
<comment type="subcellular location">
    <subcellularLocation>
        <location evidence="1 9">Cell membrane</location>
        <topology evidence="1 9">Multi-pass membrane protein</topology>
    </subcellularLocation>
</comment>
<dbReference type="PANTHER" id="PTHR28259:SF1">
    <property type="entry name" value="FLUORIDE EXPORT PROTEIN 1-RELATED"/>
    <property type="match status" value="1"/>
</dbReference>
<reference evidence="10" key="1">
    <citation type="submission" date="2020-10" db="EMBL/GenBank/DDBJ databases">
        <authorList>
            <person name="Gilroy R."/>
        </authorList>
    </citation>
    <scope>NUCLEOTIDE SEQUENCE</scope>
    <source>
        <strain evidence="10">CHK152-2871</strain>
    </source>
</reference>
<evidence type="ECO:0000256" key="8">
    <source>
        <dbReference type="ARBA" id="ARBA00035585"/>
    </source>
</evidence>
<keyword evidence="3 9" id="KW-0812">Transmembrane</keyword>
<evidence type="ECO:0000256" key="5">
    <source>
        <dbReference type="ARBA" id="ARBA00023136"/>
    </source>
</evidence>
<dbReference type="GO" id="GO:0046872">
    <property type="term" value="F:metal ion binding"/>
    <property type="evidence" value="ECO:0007669"/>
    <property type="project" value="UniProtKB-KW"/>
</dbReference>
<comment type="catalytic activity">
    <reaction evidence="8">
        <text>fluoride(in) = fluoride(out)</text>
        <dbReference type="Rhea" id="RHEA:76159"/>
        <dbReference type="ChEBI" id="CHEBI:17051"/>
    </reaction>
    <physiologicalReaction direction="left-to-right" evidence="8">
        <dbReference type="Rhea" id="RHEA:76160"/>
    </physiologicalReaction>
</comment>
<feature type="binding site" evidence="9">
    <location>
        <position position="74"/>
    </location>
    <ligand>
        <name>Na(+)</name>
        <dbReference type="ChEBI" id="CHEBI:29101"/>
        <note>structural</note>
    </ligand>
</feature>
<proteinExistence type="inferred from homology"/>
<comment type="function">
    <text evidence="9">Fluoride-specific ion channel. Important for reducing fluoride concentration in the cell, thus reducing its toxicity.</text>
</comment>
<evidence type="ECO:0000256" key="6">
    <source>
        <dbReference type="ARBA" id="ARBA00023303"/>
    </source>
</evidence>
<sequence length="123" mass="13289">MFKFIAIFIGGGLGATGRYLTTLACSKICACFPLGTLSVNIIGSFIMGFGFLLFMEKISVPNEFKLFLTVGFCGGLTTFSTFSLDVWNMFFAGEFLKAALYILLSIILSLGALFAGVMVAKQF</sequence>
<reference evidence="10" key="2">
    <citation type="journal article" date="2021" name="PeerJ">
        <title>Extensive microbial diversity within the chicken gut microbiome revealed by metagenomics and culture.</title>
        <authorList>
            <person name="Gilroy R."/>
            <person name="Ravi A."/>
            <person name="Getino M."/>
            <person name="Pursley I."/>
            <person name="Horton D.L."/>
            <person name="Alikhan N.F."/>
            <person name="Baker D."/>
            <person name="Gharbi K."/>
            <person name="Hall N."/>
            <person name="Watson M."/>
            <person name="Adriaenssens E.M."/>
            <person name="Foster-Nyarko E."/>
            <person name="Jarju S."/>
            <person name="Secka A."/>
            <person name="Antonio M."/>
            <person name="Oren A."/>
            <person name="Chaudhuri R.R."/>
            <person name="La Ragione R."/>
            <person name="Hildebrand F."/>
            <person name="Pallen M.J."/>
        </authorList>
    </citation>
    <scope>NUCLEOTIDE SEQUENCE</scope>
    <source>
        <strain evidence="10">CHK152-2871</strain>
    </source>
</reference>
<keyword evidence="2 9" id="KW-1003">Cell membrane</keyword>
<dbReference type="Pfam" id="PF02537">
    <property type="entry name" value="CRCB"/>
    <property type="match status" value="1"/>
</dbReference>
<evidence type="ECO:0000256" key="9">
    <source>
        <dbReference type="HAMAP-Rule" id="MF_00454"/>
    </source>
</evidence>
<protein>
    <recommendedName>
        <fullName evidence="9">Fluoride-specific ion channel FluC</fullName>
    </recommendedName>
</protein>
<keyword evidence="9" id="KW-0479">Metal-binding</keyword>
<feature type="transmembrane region" description="Helical" evidence="9">
    <location>
        <begin position="66"/>
        <end position="87"/>
    </location>
</feature>
<evidence type="ECO:0000256" key="4">
    <source>
        <dbReference type="ARBA" id="ARBA00022989"/>
    </source>
</evidence>
<evidence type="ECO:0000256" key="7">
    <source>
        <dbReference type="ARBA" id="ARBA00035120"/>
    </source>
</evidence>
<keyword evidence="9" id="KW-0915">Sodium</keyword>
<evidence type="ECO:0000313" key="10">
    <source>
        <dbReference type="EMBL" id="HIS74272.1"/>
    </source>
</evidence>
<organism evidence="10 11">
    <name type="scientific">Candidatus Galligastranaerophilus intestinavium</name>
    <dbReference type="NCBI Taxonomy" id="2840836"/>
    <lineage>
        <taxon>Bacteria</taxon>
        <taxon>Candidatus Galligastranaerophilus</taxon>
    </lineage>
</organism>
<dbReference type="HAMAP" id="MF_00454">
    <property type="entry name" value="FluC"/>
    <property type="match status" value="1"/>
</dbReference>
<dbReference type="GO" id="GO:0005886">
    <property type="term" value="C:plasma membrane"/>
    <property type="evidence" value="ECO:0007669"/>
    <property type="project" value="UniProtKB-SubCell"/>
</dbReference>
<accession>A0A9D1JY25</accession>
<keyword evidence="4 9" id="KW-1133">Transmembrane helix</keyword>
<feature type="binding site" evidence="9">
    <location>
        <position position="77"/>
    </location>
    <ligand>
        <name>Na(+)</name>
        <dbReference type="ChEBI" id="CHEBI:29101"/>
        <note>structural</note>
    </ligand>
</feature>
<evidence type="ECO:0000256" key="3">
    <source>
        <dbReference type="ARBA" id="ARBA00022692"/>
    </source>
</evidence>
<dbReference type="GO" id="GO:0140114">
    <property type="term" value="P:cellular detoxification of fluoride"/>
    <property type="evidence" value="ECO:0007669"/>
    <property type="project" value="UniProtKB-UniRule"/>
</dbReference>
<keyword evidence="9" id="KW-0813">Transport</keyword>
<gene>
    <name evidence="9 10" type="primary">crcB</name>
    <name evidence="9" type="synonym">fluC</name>
    <name evidence="10" type="ORF">IAA86_04545</name>
</gene>
<dbReference type="EMBL" id="DVJQ01000040">
    <property type="protein sequence ID" value="HIS74272.1"/>
    <property type="molecule type" value="Genomic_DNA"/>
</dbReference>